<dbReference type="Gene3D" id="1.10.3730.10">
    <property type="entry name" value="ProC C-terminal domain-like"/>
    <property type="match status" value="1"/>
</dbReference>
<evidence type="ECO:0000256" key="6">
    <source>
        <dbReference type="PIRSR" id="PIRSR000193-1"/>
    </source>
</evidence>
<dbReference type="EC" id="1.5.1.2" evidence="4 5"/>
<protein>
    <recommendedName>
        <fullName evidence="4 5">Pyrroline-5-carboxylate reductase</fullName>
        <shortName evidence="4">P5C reductase</shortName>
        <shortName evidence="4">P5CR</shortName>
        <ecNumber evidence="4 5">1.5.1.2</ecNumber>
    </recommendedName>
    <alternativeName>
        <fullName evidence="4">PCA reductase</fullName>
    </alternativeName>
</protein>
<comment type="subcellular location">
    <subcellularLocation>
        <location evidence="4">Cytoplasm</location>
    </subcellularLocation>
</comment>
<keyword evidence="4" id="KW-0028">Amino-acid biosynthesis</keyword>
<keyword evidence="3 4" id="KW-0560">Oxidoreductase</keyword>
<dbReference type="SUPFAM" id="SSF51735">
    <property type="entry name" value="NAD(P)-binding Rossmann-fold domains"/>
    <property type="match status" value="1"/>
</dbReference>
<comment type="caution">
    <text evidence="9">The sequence shown here is derived from an EMBL/GenBank/DDBJ whole genome shotgun (WGS) entry which is preliminary data.</text>
</comment>
<dbReference type="NCBIfam" id="TIGR00112">
    <property type="entry name" value="proC"/>
    <property type="match status" value="1"/>
</dbReference>
<evidence type="ECO:0000256" key="1">
    <source>
        <dbReference type="ARBA" id="ARBA00005525"/>
    </source>
</evidence>
<dbReference type="InterPro" id="IPR036291">
    <property type="entry name" value="NAD(P)-bd_dom_sf"/>
</dbReference>
<comment type="function">
    <text evidence="4">Catalyzes the reduction of 1-pyrroline-5-carboxylate (PCA) to L-proline.</text>
</comment>
<keyword evidence="4" id="KW-0641">Proline biosynthesis</keyword>
<feature type="domain" description="Pyrroline-5-carboxylate reductase catalytic N-terminal" evidence="7">
    <location>
        <begin position="2"/>
        <end position="83"/>
    </location>
</feature>
<dbReference type="AlphaFoldDB" id="A0A660L1C1"/>
<dbReference type="Pfam" id="PF03807">
    <property type="entry name" value="F420_oxidored"/>
    <property type="match status" value="1"/>
</dbReference>
<keyword evidence="2 4" id="KW-0521">NADP</keyword>
<keyword evidence="10" id="KW-1185">Reference proteome</keyword>
<dbReference type="PANTHER" id="PTHR11645">
    <property type="entry name" value="PYRROLINE-5-CARBOXYLATE REDUCTASE"/>
    <property type="match status" value="1"/>
</dbReference>
<gene>
    <name evidence="4" type="primary">proC</name>
    <name evidence="9" type="ORF">C8N24_5691</name>
</gene>
<feature type="domain" description="Pyrroline-5-carboxylate reductase dimerisation" evidence="8">
    <location>
        <begin position="144"/>
        <end position="238"/>
    </location>
</feature>
<feature type="binding site" evidence="6">
    <location>
        <begin position="6"/>
        <end position="11"/>
    </location>
    <ligand>
        <name>NADP(+)</name>
        <dbReference type="ChEBI" id="CHEBI:58349"/>
    </ligand>
</feature>
<dbReference type="PANTHER" id="PTHR11645:SF0">
    <property type="entry name" value="PYRROLINE-5-CARBOXYLATE REDUCTASE 3"/>
    <property type="match status" value="1"/>
</dbReference>
<evidence type="ECO:0000256" key="2">
    <source>
        <dbReference type="ARBA" id="ARBA00022857"/>
    </source>
</evidence>
<evidence type="ECO:0000256" key="5">
    <source>
        <dbReference type="NCBIfam" id="TIGR00112"/>
    </source>
</evidence>
<reference evidence="9 10" key="1">
    <citation type="submission" date="2018-10" db="EMBL/GenBank/DDBJ databases">
        <title>Genomic Encyclopedia of Archaeal and Bacterial Type Strains, Phase II (KMG-II): from individual species to whole genera.</title>
        <authorList>
            <person name="Goeker M."/>
        </authorList>
    </citation>
    <scope>NUCLEOTIDE SEQUENCE [LARGE SCALE GENOMIC DNA]</scope>
    <source>
        <strain evidence="9 10">DSM 14954</strain>
    </source>
</reference>
<dbReference type="SUPFAM" id="SSF48179">
    <property type="entry name" value="6-phosphogluconate dehydrogenase C-terminal domain-like"/>
    <property type="match status" value="1"/>
</dbReference>
<evidence type="ECO:0000259" key="7">
    <source>
        <dbReference type="Pfam" id="PF03807"/>
    </source>
</evidence>
<dbReference type="GO" id="GO:0004735">
    <property type="term" value="F:pyrroline-5-carboxylate reductase activity"/>
    <property type="evidence" value="ECO:0007669"/>
    <property type="project" value="UniProtKB-UniRule"/>
</dbReference>
<evidence type="ECO:0000313" key="10">
    <source>
        <dbReference type="Proteomes" id="UP000278962"/>
    </source>
</evidence>
<dbReference type="GO" id="GO:0005737">
    <property type="term" value="C:cytoplasm"/>
    <property type="evidence" value="ECO:0007669"/>
    <property type="project" value="UniProtKB-SubCell"/>
</dbReference>
<feature type="binding site" evidence="6">
    <location>
        <position position="47"/>
    </location>
    <ligand>
        <name>NADPH</name>
        <dbReference type="ChEBI" id="CHEBI:57783"/>
    </ligand>
</feature>
<evidence type="ECO:0000256" key="3">
    <source>
        <dbReference type="ARBA" id="ARBA00023002"/>
    </source>
</evidence>
<dbReference type="UniPathway" id="UPA00098">
    <property type="reaction ID" value="UER00361"/>
</dbReference>
<organism evidence="9 10">
    <name type="scientific">Solirubrobacter pauli</name>
    <dbReference type="NCBI Taxonomy" id="166793"/>
    <lineage>
        <taxon>Bacteria</taxon>
        <taxon>Bacillati</taxon>
        <taxon>Actinomycetota</taxon>
        <taxon>Thermoleophilia</taxon>
        <taxon>Solirubrobacterales</taxon>
        <taxon>Solirubrobacteraceae</taxon>
        <taxon>Solirubrobacter</taxon>
    </lineage>
</organism>
<keyword evidence="4" id="KW-0963">Cytoplasm</keyword>
<evidence type="ECO:0000313" key="9">
    <source>
        <dbReference type="EMBL" id="RKQ87666.1"/>
    </source>
</evidence>
<dbReference type="Pfam" id="PF14748">
    <property type="entry name" value="P5CR_dimer"/>
    <property type="match status" value="1"/>
</dbReference>
<dbReference type="InterPro" id="IPR008927">
    <property type="entry name" value="6-PGluconate_DH-like_C_sf"/>
</dbReference>
<dbReference type="HAMAP" id="MF_01925">
    <property type="entry name" value="P5C_reductase"/>
    <property type="match status" value="1"/>
</dbReference>
<comment type="similarity">
    <text evidence="1 4">Belongs to the pyrroline-5-carboxylate reductase family.</text>
</comment>
<dbReference type="InterPro" id="IPR029036">
    <property type="entry name" value="P5CR_dimer"/>
</dbReference>
<dbReference type="Proteomes" id="UP000278962">
    <property type="component" value="Unassembled WGS sequence"/>
</dbReference>
<dbReference type="InterPro" id="IPR028939">
    <property type="entry name" value="P5C_Rdtase_cat_N"/>
</dbReference>
<dbReference type="Gene3D" id="3.40.50.720">
    <property type="entry name" value="NAD(P)-binding Rossmann-like Domain"/>
    <property type="match status" value="1"/>
</dbReference>
<feature type="binding site" evidence="6">
    <location>
        <begin position="60"/>
        <end position="63"/>
    </location>
    <ligand>
        <name>NADP(+)</name>
        <dbReference type="ChEBI" id="CHEBI:58349"/>
    </ligand>
</feature>
<comment type="catalytic activity">
    <reaction evidence="4">
        <text>L-proline + NAD(+) = (S)-1-pyrroline-5-carboxylate + NADH + 2 H(+)</text>
        <dbReference type="Rhea" id="RHEA:14105"/>
        <dbReference type="ChEBI" id="CHEBI:15378"/>
        <dbReference type="ChEBI" id="CHEBI:17388"/>
        <dbReference type="ChEBI" id="CHEBI:57540"/>
        <dbReference type="ChEBI" id="CHEBI:57945"/>
        <dbReference type="ChEBI" id="CHEBI:60039"/>
        <dbReference type="EC" id="1.5.1.2"/>
    </reaction>
</comment>
<name>A0A660L1C1_9ACTN</name>
<sequence length="242" mass="25072">MRIGFIGAGNMASALARGWGKPVYASDSGSGRAQQLVDELGGEALTNEQVFERADVVILAHKPYQLEAVAEGITTDKLVVSILGRATVAEIEAVYPRSPVIRVEPNTPTAVRRGVSVLAASDRPEAQLVKDLFERVGSVVEVPERLLDVAGAVTGVGPAYWALFVEAYTDAAIRHGIPAAQAATLVTETMAGTAALLTQTDTLALRRGVTSPGGSTARGLAALERGGVRAALAQAMDDVVGG</sequence>
<dbReference type="InterPro" id="IPR000304">
    <property type="entry name" value="Pyrroline-COOH_reductase"/>
</dbReference>
<dbReference type="GO" id="GO:0055129">
    <property type="term" value="P:L-proline biosynthetic process"/>
    <property type="evidence" value="ECO:0007669"/>
    <property type="project" value="UniProtKB-UniRule"/>
</dbReference>
<evidence type="ECO:0000256" key="4">
    <source>
        <dbReference type="HAMAP-Rule" id="MF_01925"/>
    </source>
</evidence>
<evidence type="ECO:0000259" key="8">
    <source>
        <dbReference type="Pfam" id="PF14748"/>
    </source>
</evidence>
<proteinExistence type="inferred from homology"/>
<accession>A0A660L1C1</accession>
<dbReference type="PIRSF" id="PIRSF000193">
    <property type="entry name" value="Pyrrol-5-carb_rd"/>
    <property type="match status" value="1"/>
</dbReference>
<comment type="catalytic activity">
    <reaction evidence="4">
        <text>L-proline + NADP(+) = (S)-1-pyrroline-5-carboxylate + NADPH + 2 H(+)</text>
        <dbReference type="Rhea" id="RHEA:14109"/>
        <dbReference type="ChEBI" id="CHEBI:15378"/>
        <dbReference type="ChEBI" id="CHEBI:17388"/>
        <dbReference type="ChEBI" id="CHEBI:57783"/>
        <dbReference type="ChEBI" id="CHEBI:58349"/>
        <dbReference type="ChEBI" id="CHEBI:60039"/>
        <dbReference type="EC" id="1.5.1.2"/>
    </reaction>
</comment>
<comment type="pathway">
    <text evidence="4">Amino-acid biosynthesis; L-proline biosynthesis; L-proline from L-glutamate 5-semialdehyde: step 1/1.</text>
</comment>
<dbReference type="EMBL" id="RBIL01000002">
    <property type="protein sequence ID" value="RKQ87666.1"/>
    <property type="molecule type" value="Genomic_DNA"/>
</dbReference>
<dbReference type="OrthoDB" id="9805754at2"/>
<dbReference type="RefSeq" id="WP_121256415.1">
    <property type="nucleotide sequence ID" value="NZ_RBIL01000002.1"/>
</dbReference>